<proteinExistence type="inferred from homology"/>
<evidence type="ECO:0000256" key="4">
    <source>
        <dbReference type="ARBA" id="ARBA00013208"/>
    </source>
</evidence>
<evidence type="ECO:0000313" key="15">
    <source>
        <dbReference type="EMBL" id="RBP92276.1"/>
    </source>
</evidence>
<keyword evidence="10 12" id="KW-0472">Membrane</keyword>
<dbReference type="InterPro" id="IPR019756">
    <property type="entry name" value="Pept_S26A_signal_pept_1_Ser-AS"/>
</dbReference>
<evidence type="ECO:0000256" key="7">
    <source>
        <dbReference type="ARBA" id="ARBA00022692"/>
    </source>
</evidence>
<evidence type="ECO:0000256" key="5">
    <source>
        <dbReference type="ARBA" id="ARBA00022475"/>
    </source>
</evidence>
<keyword evidence="16" id="KW-1185">Reference proteome</keyword>
<dbReference type="PANTHER" id="PTHR43390:SF1">
    <property type="entry name" value="CHLOROPLAST PROCESSING PEPTIDASE"/>
    <property type="match status" value="1"/>
</dbReference>
<organism evidence="15 16">
    <name type="scientific">Cytobacillus firmus</name>
    <name type="common">Bacillus firmus</name>
    <dbReference type="NCBI Taxonomy" id="1399"/>
    <lineage>
        <taxon>Bacteria</taxon>
        <taxon>Bacillati</taxon>
        <taxon>Bacillota</taxon>
        <taxon>Bacilli</taxon>
        <taxon>Bacillales</taxon>
        <taxon>Bacillaceae</taxon>
        <taxon>Cytobacillus</taxon>
    </lineage>
</organism>
<keyword evidence="6 12" id="KW-0645">Protease</keyword>
<evidence type="ECO:0000256" key="10">
    <source>
        <dbReference type="ARBA" id="ARBA00023136"/>
    </source>
</evidence>
<comment type="caution">
    <text evidence="15">The sequence shown here is derived from an EMBL/GenBank/DDBJ whole genome shotgun (WGS) entry which is preliminary data.</text>
</comment>
<sequence length="202" mass="22941">MIAGIKSNECISIGGDETVKEGLRKEGAEWLKAFAIGIIIFAFIRTFFFSNYVVEGESMMPTLQDGNKLIVNKIGYQVSDLERFDVIVFHHNDQEDFVKRIIGMPGDEIEYRNDELFINGKKVDEPYLEKYRKETLGGKLTGDFTLLEMTGTETVPEGKLFVMGDNRLGSWDSRHFGFISAGQVVGKVNLRYWPLDEMDASF</sequence>
<dbReference type="EC" id="3.4.21.89" evidence="4 12"/>
<evidence type="ECO:0000256" key="1">
    <source>
        <dbReference type="ARBA" id="ARBA00000677"/>
    </source>
</evidence>
<dbReference type="STRING" id="1399.VL14_18530"/>
<dbReference type="InterPro" id="IPR019758">
    <property type="entry name" value="Pept_S26A_signal_pept_1_CS"/>
</dbReference>
<evidence type="ECO:0000259" key="14">
    <source>
        <dbReference type="Pfam" id="PF10502"/>
    </source>
</evidence>
<protein>
    <recommendedName>
        <fullName evidence="4 12">Signal peptidase I</fullName>
        <ecNumber evidence="4 12">3.4.21.89</ecNumber>
    </recommendedName>
</protein>
<dbReference type="NCBIfam" id="TIGR02227">
    <property type="entry name" value="sigpep_I_bact"/>
    <property type="match status" value="1"/>
</dbReference>
<dbReference type="Pfam" id="PF10502">
    <property type="entry name" value="Peptidase_S26"/>
    <property type="match status" value="1"/>
</dbReference>
<keyword evidence="8 12" id="KW-0378">Hydrolase</keyword>
<feature type="active site" evidence="11">
    <location>
        <position position="99"/>
    </location>
</feature>
<reference evidence="15 16" key="1">
    <citation type="submission" date="2018-06" db="EMBL/GenBank/DDBJ databases">
        <title>Freshwater and sediment microbial communities from various areas in North America, analyzing microbe dynamics in response to fracking.</title>
        <authorList>
            <person name="Lamendella R."/>
        </authorList>
    </citation>
    <scope>NUCLEOTIDE SEQUENCE [LARGE SCALE GENOMIC DNA]</scope>
    <source>
        <strain evidence="15 16">14_TX</strain>
    </source>
</reference>
<dbReference type="Proteomes" id="UP000252731">
    <property type="component" value="Unassembled WGS sequence"/>
</dbReference>
<dbReference type="GO" id="GO:0005886">
    <property type="term" value="C:plasma membrane"/>
    <property type="evidence" value="ECO:0007669"/>
    <property type="project" value="UniProtKB-SubCell"/>
</dbReference>
<dbReference type="Gene3D" id="2.10.109.10">
    <property type="entry name" value="Umud Fragment, subunit A"/>
    <property type="match status" value="1"/>
</dbReference>
<evidence type="ECO:0000256" key="9">
    <source>
        <dbReference type="ARBA" id="ARBA00022989"/>
    </source>
</evidence>
<keyword evidence="7 12" id="KW-0812">Transmembrane</keyword>
<dbReference type="InterPro" id="IPR019533">
    <property type="entry name" value="Peptidase_S26"/>
</dbReference>
<keyword evidence="9 12" id="KW-1133">Transmembrane helix</keyword>
<dbReference type="InterPro" id="IPR019757">
    <property type="entry name" value="Pept_S26A_signal_pept_1_Lys-AS"/>
</dbReference>
<dbReference type="PRINTS" id="PR00727">
    <property type="entry name" value="LEADERPTASE"/>
</dbReference>
<evidence type="ECO:0000313" key="16">
    <source>
        <dbReference type="Proteomes" id="UP000252731"/>
    </source>
</evidence>
<comment type="catalytic activity">
    <reaction evidence="1 12">
        <text>Cleavage of hydrophobic, N-terminal signal or leader sequences from secreted and periplasmic proteins.</text>
        <dbReference type="EC" id="3.4.21.89"/>
    </reaction>
</comment>
<evidence type="ECO:0000256" key="13">
    <source>
        <dbReference type="RuleBase" id="RU362042"/>
    </source>
</evidence>
<dbReference type="EMBL" id="QNSF01000007">
    <property type="protein sequence ID" value="RBP92276.1"/>
    <property type="molecule type" value="Genomic_DNA"/>
</dbReference>
<dbReference type="FunFam" id="2.10.109.10:FF:000008">
    <property type="entry name" value="Signal peptidase I"/>
    <property type="match status" value="1"/>
</dbReference>
<dbReference type="AlphaFoldDB" id="A0A366JTK0"/>
<dbReference type="GO" id="GO:0009003">
    <property type="term" value="F:signal peptidase activity"/>
    <property type="evidence" value="ECO:0007669"/>
    <property type="project" value="UniProtKB-EC"/>
</dbReference>
<comment type="subcellular location">
    <subcellularLocation>
        <location evidence="2">Cell membrane</location>
        <topology evidence="2">Single-pass type II membrane protein</topology>
    </subcellularLocation>
    <subcellularLocation>
        <location evidence="13">Membrane</location>
        <topology evidence="13">Single-pass type II membrane protein</topology>
    </subcellularLocation>
</comment>
<dbReference type="InterPro" id="IPR000223">
    <property type="entry name" value="Pept_S26A_signal_pept_1"/>
</dbReference>
<feature type="active site" evidence="11">
    <location>
        <position position="58"/>
    </location>
</feature>
<dbReference type="InterPro" id="IPR036286">
    <property type="entry name" value="LexA/Signal_pep-like_sf"/>
</dbReference>
<feature type="transmembrane region" description="Helical" evidence="12">
    <location>
        <begin position="33"/>
        <end position="54"/>
    </location>
</feature>
<feature type="domain" description="Peptidase S26" evidence="14">
    <location>
        <begin position="28"/>
        <end position="193"/>
    </location>
</feature>
<dbReference type="GO" id="GO:0006465">
    <property type="term" value="P:signal peptide processing"/>
    <property type="evidence" value="ECO:0007669"/>
    <property type="project" value="InterPro"/>
</dbReference>
<dbReference type="SUPFAM" id="SSF51306">
    <property type="entry name" value="LexA/Signal peptidase"/>
    <property type="match status" value="1"/>
</dbReference>
<dbReference type="PANTHER" id="PTHR43390">
    <property type="entry name" value="SIGNAL PEPTIDASE I"/>
    <property type="match status" value="1"/>
</dbReference>
<evidence type="ECO:0000256" key="11">
    <source>
        <dbReference type="PIRSR" id="PIRSR600223-1"/>
    </source>
</evidence>
<evidence type="ECO:0000256" key="8">
    <source>
        <dbReference type="ARBA" id="ARBA00022801"/>
    </source>
</evidence>
<evidence type="ECO:0000256" key="2">
    <source>
        <dbReference type="ARBA" id="ARBA00004401"/>
    </source>
</evidence>
<accession>A0A366JTK0</accession>
<evidence type="ECO:0000256" key="3">
    <source>
        <dbReference type="ARBA" id="ARBA00009370"/>
    </source>
</evidence>
<evidence type="ECO:0000256" key="6">
    <source>
        <dbReference type="ARBA" id="ARBA00022670"/>
    </source>
</evidence>
<name>A0A366JTK0_CYTFI</name>
<dbReference type="CDD" id="cd06530">
    <property type="entry name" value="S26_SPase_I"/>
    <property type="match status" value="1"/>
</dbReference>
<dbReference type="PROSITE" id="PS00761">
    <property type="entry name" value="SPASE_I_3"/>
    <property type="match status" value="1"/>
</dbReference>
<keyword evidence="5" id="KW-1003">Cell membrane</keyword>
<gene>
    <name evidence="15" type="ORF">DFO70_107208</name>
</gene>
<evidence type="ECO:0000256" key="12">
    <source>
        <dbReference type="RuleBase" id="RU003993"/>
    </source>
</evidence>
<dbReference type="PROSITE" id="PS00501">
    <property type="entry name" value="SPASE_I_1"/>
    <property type="match status" value="1"/>
</dbReference>
<dbReference type="PROSITE" id="PS00760">
    <property type="entry name" value="SPASE_I_2"/>
    <property type="match status" value="1"/>
</dbReference>
<dbReference type="GO" id="GO:0004252">
    <property type="term" value="F:serine-type endopeptidase activity"/>
    <property type="evidence" value="ECO:0007669"/>
    <property type="project" value="InterPro"/>
</dbReference>
<comment type="similarity">
    <text evidence="3 13">Belongs to the peptidase S26 family.</text>
</comment>